<sequence length="324" mass="34455">MTHGSGRRGLLLAAPAVLAAGSARAQAWPNRPVRIVVGFAAGGANDIMARLLAQKLSERLPGSAFVVENRPGGSTLVAAELVARATPDGTTFFYTSPSTLISSLVNRSAAIEAVQSLVPVTLAQSSPLALICRPDFPARTVPEFLALAREKQGRMTVSHPGTGAINHLALILLMRQTGIELTPVPYTGNQPSITALIRGEVDVAHDGLFTPRSQLEAGTLRAIAVTSAERSPIYPDVPTFGETLTGYEVGFWGGMLAPRGTPDPILDRMNQELDAILRQPEVIERVRGFGAEPVGGNRDRFAQALTGDWAKWGAVVRENNIRAD</sequence>
<proteinExistence type="inferred from homology"/>
<feature type="signal peptide" evidence="2">
    <location>
        <begin position="1"/>
        <end position="27"/>
    </location>
</feature>
<dbReference type="CDD" id="cd07012">
    <property type="entry name" value="PBP2_Bug_TTT"/>
    <property type="match status" value="1"/>
</dbReference>
<dbReference type="PIRSF" id="PIRSF017082">
    <property type="entry name" value="YflP"/>
    <property type="match status" value="1"/>
</dbReference>
<dbReference type="Pfam" id="PF03401">
    <property type="entry name" value="TctC"/>
    <property type="match status" value="1"/>
</dbReference>
<dbReference type="RefSeq" id="WP_219762947.1">
    <property type="nucleotide sequence ID" value="NZ_JAHYBZ010000003.1"/>
</dbReference>
<accession>A0ABS7A849</accession>
<comment type="caution">
    <text evidence="3">The sequence shown here is derived from an EMBL/GenBank/DDBJ whole genome shotgun (WGS) entry which is preliminary data.</text>
</comment>
<evidence type="ECO:0000313" key="4">
    <source>
        <dbReference type="Proteomes" id="UP001196565"/>
    </source>
</evidence>
<feature type="chain" id="PRO_5045993668" evidence="2">
    <location>
        <begin position="28"/>
        <end position="324"/>
    </location>
</feature>
<evidence type="ECO:0000256" key="1">
    <source>
        <dbReference type="ARBA" id="ARBA00006987"/>
    </source>
</evidence>
<dbReference type="Gene3D" id="3.40.190.150">
    <property type="entry name" value="Bordetella uptake gene, domain 1"/>
    <property type="match status" value="1"/>
</dbReference>
<dbReference type="EMBL" id="JAHYBZ010000003">
    <property type="protein sequence ID" value="MBW6398348.1"/>
    <property type="molecule type" value="Genomic_DNA"/>
</dbReference>
<evidence type="ECO:0000313" key="3">
    <source>
        <dbReference type="EMBL" id="MBW6398348.1"/>
    </source>
</evidence>
<gene>
    <name evidence="3" type="ORF">KPL78_10845</name>
</gene>
<dbReference type="InterPro" id="IPR005064">
    <property type="entry name" value="BUG"/>
</dbReference>
<reference evidence="3 4" key="1">
    <citation type="submission" date="2021-07" db="EMBL/GenBank/DDBJ databases">
        <authorList>
            <person name="So Y."/>
        </authorList>
    </citation>
    <scope>NUCLEOTIDE SEQUENCE [LARGE SCALE GENOMIC DNA]</scope>
    <source>
        <strain evidence="3 4">HJA6</strain>
    </source>
</reference>
<name>A0ABS7A849_9PROT</name>
<dbReference type="SUPFAM" id="SSF53850">
    <property type="entry name" value="Periplasmic binding protein-like II"/>
    <property type="match status" value="1"/>
</dbReference>
<dbReference type="Proteomes" id="UP001196565">
    <property type="component" value="Unassembled WGS sequence"/>
</dbReference>
<keyword evidence="2" id="KW-0732">Signal</keyword>
<protein>
    <submittedName>
        <fullName evidence="3">Tripartite tricarboxylate transporter substrate binding protein</fullName>
    </submittedName>
</protein>
<dbReference type="PANTHER" id="PTHR42928:SF5">
    <property type="entry name" value="BLR1237 PROTEIN"/>
    <property type="match status" value="1"/>
</dbReference>
<dbReference type="InterPro" id="IPR042100">
    <property type="entry name" value="Bug_dom1"/>
</dbReference>
<dbReference type="Gene3D" id="3.40.190.10">
    <property type="entry name" value="Periplasmic binding protein-like II"/>
    <property type="match status" value="1"/>
</dbReference>
<dbReference type="PANTHER" id="PTHR42928">
    <property type="entry name" value="TRICARBOXYLATE-BINDING PROTEIN"/>
    <property type="match status" value="1"/>
</dbReference>
<evidence type="ECO:0000256" key="2">
    <source>
        <dbReference type="SAM" id="SignalP"/>
    </source>
</evidence>
<comment type="similarity">
    <text evidence="1">Belongs to the UPF0065 (bug) family.</text>
</comment>
<organism evidence="3 4">
    <name type="scientific">Roseomonas alba</name>
    <dbReference type="NCBI Taxonomy" id="2846776"/>
    <lineage>
        <taxon>Bacteria</taxon>
        <taxon>Pseudomonadati</taxon>
        <taxon>Pseudomonadota</taxon>
        <taxon>Alphaproteobacteria</taxon>
        <taxon>Acetobacterales</taxon>
        <taxon>Roseomonadaceae</taxon>
        <taxon>Roseomonas</taxon>
    </lineage>
</organism>
<keyword evidence="4" id="KW-1185">Reference proteome</keyword>